<dbReference type="PANTHER" id="PTHR42929:SF6">
    <property type="entry name" value="IRON(III)-TRANSPORT SYSTEM PERMEASE PROTEIN SFUB"/>
    <property type="match status" value="1"/>
</dbReference>
<dbReference type="InterPro" id="IPR000515">
    <property type="entry name" value="MetI-like"/>
</dbReference>
<evidence type="ECO:0000259" key="9">
    <source>
        <dbReference type="PROSITE" id="PS50928"/>
    </source>
</evidence>
<feature type="transmembrane region" description="Helical" evidence="8">
    <location>
        <begin position="532"/>
        <end position="553"/>
    </location>
</feature>
<evidence type="ECO:0000256" key="3">
    <source>
        <dbReference type="ARBA" id="ARBA00022448"/>
    </source>
</evidence>
<feature type="transmembrane region" description="Helical" evidence="8">
    <location>
        <begin position="12"/>
        <end position="37"/>
    </location>
</feature>
<organism evidence="10 11">
    <name type="scientific">Candidatus Onthenecus intestinigallinarum</name>
    <dbReference type="NCBI Taxonomy" id="2840875"/>
    <lineage>
        <taxon>Bacteria</taxon>
        <taxon>Bacillati</taxon>
        <taxon>Bacillota</taxon>
        <taxon>Clostridia</taxon>
        <taxon>Eubacteriales</taxon>
        <taxon>Candidatus Onthenecus</taxon>
    </lineage>
</organism>
<feature type="transmembrane region" description="Helical" evidence="8">
    <location>
        <begin position="399"/>
        <end position="421"/>
    </location>
</feature>
<reference evidence="10" key="2">
    <citation type="journal article" date="2021" name="PeerJ">
        <title>Extensive microbial diversity within the chicken gut microbiome revealed by metagenomics and culture.</title>
        <authorList>
            <person name="Gilroy R."/>
            <person name="Ravi A."/>
            <person name="Getino M."/>
            <person name="Pursley I."/>
            <person name="Horton D.L."/>
            <person name="Alikhan N.F."/>
            <person name="Baker D."/>
            <person name="Gharbi K."/>
            <person name="Hall N."/>
            <person name="Watson M."/>
            <person name="Adriaenssens E.M."/>
            <person name="Foster-Nyarko E."/>
            <person name="Jarju S."/>
            <person name="Secka A."/>
            <person name="Antonio M."/>
            <person name="Oren A."/>
            <person name="Chaudhuri R.R."/>
            <person name="La Ragione R."/>
            <person name="Hildebrand F."/>
            <person name="Pallen M.J."/>
        </authorList>
    </citation>
    <scope>NUCLEOTIDE SEQUENCE</scope>
    <source>
        <strain evidence="10">ChiSxjej2B14-6234</strain>
    </source>
</reference>
<sequence length="563" mass="62436">MLGTEHSWRIDVKWIVILAIIDFMLVFQLLPLVYLVVKAFFPEGSFTLETFRRLYTYAMNWSALKNTIIAATATMVLGTLLAFPLAWLVGRTNLYGKKFFRSLFVLTYMVPPYVGAMAWLRLLNPNVGTINTVLRAIFGLTESTGPLNIYSLGGMIWVLTTFYYPYAFITISRAMEKMDPSLEEASRISGASPIKTVMTVTLPMMTPSLIAGALLVFVCAASCYGIPSIIGAPGKVHTVTTRIIEYYGLGTQGLNDATGLAVFLMVMAIIILYVSDFVVAKRQYITVSGKSTRPNIVDLRAWRVPLTCLVSLFAVIVILIPFATILTTSFKVDVGKKLFEPGNFTFGQWTLIFSRSETLECLKNSLIFGGVTATVGIVIACAMSYLLQRTNIRGRKIPDFLITLGSGTPSVVIALGLIMTMKGNFGINIYNTAYIMIVAYLIKYLMMGMRTVVSAMSQIHVSLEECSQISGASWTRTMLKVTGPLIFPSIAAGWFLIFIPSFYELSMTTLLYSNSTKTIGFQLYEYWTYTSQPQSCAMAFGILMIVVLLNFVLNRLTKGEFSI</sequence>
<feature type="transmembrane region" description="Helical" evidence="8">
    <location>
        <begin position="257"/>
        <end position="280"/>
    </location>
</feature>
<proteinExistence type="inferred from homology"/>
<dbReference type="CDD" id="cd06261">
    <property type="entry name" value="TM_PBP2"/>
    <property type="match status" value="2"/>
</dbReference>
<comment type="subcellular location">
    <subcellularLocation>
        <location evidence="1 8">Cell membrane</location>
        <topology evidence="1 8">Multi-pass membrane protein</topology>
    </subcellularLocation>
</comment>
<dbReference type="AlphaFoldDB" id="A0A9D1CQV6"/>
<dbReference type="SUPFAM" id="SSF161098">
    <property type="entry name" value="MetI-like"/>
    <property type="match status" value="2"/>
</dbReference>
<feature type="transmembrane region" description="Helical" evidence="8">
    <location>
        <begin position="208"/>
        <end position="230"/>
    </location>
</feature>
<accession>A0A9D1CQV6</accession>
<dbReference type="Proteomes" id="UP000886887">
    <property type="component" value="Unassembled WGS sequence"/>
</dbReference>
<feature type="domain" description="ABC transmembrane type-1" evidence="9">
    <location>
        <begin position="64"/>
        <end position="275"/>
    </location>
</feature>
<evidence type="ECO:0000256" key="5">
    <source>
        <dbReference type="ARBA" id="ARBA00022692"/>
    </source>
</evidence>
<evidence type="ECO:0000313" key="10">
    <source>
        <dbReference type="EMBL" id="HIQ72306.1"/>
    </source>
</evidence>
<reference evidence="10" key="1">
    <citation type="submission" date="2020-10" db="EMBL/GenBank/DDBJ databases">
        <authorList>
            <person name="Gilroy R."/>
        </authorList>
    </citation>
    <scope>NUCLEOTIDE SEQUENCE</scope>
    <source>
        <strain evidence="10">ChiSxjej2B14-6234</strain>
    </source>
</reference>
<keyword evidence="3 8" id="KW-0813">Transport</keyword>
<evidence type="ECO:0000256" key="6">
    <source>
        <dbReference type="ARBA" id="ARBA00022989"/>
    </source>
</evidence>
<feature type="transmembrane region" description="Helical" evidence="8">
    <location>
        <begin position="301"/>
        <end position="326"/>
    </location>
</feature>
<feature type="transmembrane region" description="Helical" evidence="8">
    <location>
        <begin position="102"/>
        <end position="122"/>
    </location>
</feature>
<evidence type="ECO:0000256" key="2">
    <source>
        <dbReference type="ARBA" id="ARBA00007069"/>
    </source>
</evidence>
<gene>
    <name evidence="10" type="ORF">IAB73_08890</name>
</gene>
<evidence type="ECO:0000256" key="8">
    <source>
        <dbReference type="RuleBase" id="RU363032"/>
    </source>
</evidence>
<feature type="transmembrane region" description="Helical" evidence="8">
    <location>
        <begin position="427"/>
        <end position="446"/>
    </location>
</feature>
<feature type="transmembrane region" description="Helical" evidence="8">
    <location>
        <begin position="68"/>
        <end position="90"/>
    </location>
</feature>
<evidence type="ECO:0000256" key="1">
    <source>
        <dbReference type="ARBA" id="ARBA00004651"/>
    </source>
</evidence>
<dbReference type="GO" id="GO:0005886">
    <property type="term" value="C:plasma membrane"/>
    <property type="evidence" value="ECO:0007669"/>
    <property type="project" value="UniProtKB-SubCell"/>
</dbReference>
<feature type="transmembrane region" description="Helical" evidence="8">
    <location>
        <begin position="366"/>
        <end position="387"/>
    </location>
</feature>
<keyword evidence="5 8" id="KW-0812">Transmembrane</keyword>
<evidence type="ECO:0000256" key="7">
    <source>
        <dbReference type="ARBA" id="ARBA00023136"/>
    </source>
</evidence>
<feature type="transmembrane region" description="Helical" evidence="8">
    <location>
        <begin position="485"/>
        <end position="503"/>
    </location>
</feature>
<comment type="caution">
    <text evidence="10">The sequence shown here is derived from an EMBL/GenBank/DDBJ whole genome shotgun (WGS) entry which is preliminary data.</text>
</comment>
<dbReference type="Pfam" id="PF00528">
    <property type="entry name" value="BPD_transp_1"/>
    <property type="match status" value="2"/>
</dbReference>
<protein>
    <submittedName>
        <fullName evidence="10">Iron ABC transporter permease</fullName>
    </submittedName>
</protein>
<keyword evidence="7 8" id="KW-0472">Membrane</keyword>
<feature type="transmembrane region" description="Helical" evidence="8">
    <location>
        <begin position="149"/>
        <end position="169"/>
    </location>
</feature>
<dbReference type="PROSITE" id="PS50928">
    <property type="entry name" value="ABC_TM1"/>
    <property type="match status" value="2"/>
</dbReference>
<name>A0A9D1CQV6_9FIRM</name>
<feature type="domain" description="ABC transmembrane type-1" evidence="9">
    <location>
        <begin position="362"/>
        <end position="553"/>
    </location>
</feature>
<dbReference type="InterPro" id="IPR035906">
    <property type="entry name" value="MetI-like_sf"/>
</dbReference>
<dbReference type="GO" id="GO:0055085">
    <property type="term" value="P:transmembrane transport"/>
    <property type="evidence" value="ECO:0007669"/>
    <property type="project" value="InterPro"/>
</dbReference>
<evidence type="ECO:0000256" key="4">
    <source>
        <dbReference type="ARBA" id="ARBA00022475"/>
    </source>
</evidence>
<keyword evidence="6 8" id="KW-1133">Transmembrane helix</keyword>
<evidence type="ECO:0000313" key="11">
    <source>
        <dbReference type="Proteomes" id="UP000886887"/>
    </source>
</evidence>
<dbReference type="Gene3D" id="1.10.3720.10">
    <property type="entry name" value="MetI-like"/>
    <property type="match status" value="2"/>
</dbReference>
<comment type="similarity">
    <text evidence="2">Belongs to the binding-protein-dependent transport system permease family. CysTW subfamily.</text>
</comment>
<keyword evidence="4" id="KW-1003">Cell membrane</keyword>
<dbReference type="PANTHER" id="PTHR42929">
    <property type="entry name" value="INNER MEMBRANE ABC TRANSPORTER PERMEASE PROTEIN YDCU-RELATED-RELATED"/>
    <property type="match status" value="1"/>
</dbReference>
<dbReference type="EMBL" id="DVFJ01000032">
    <property type="protein sequence ID" value="HIQ72306.1"/>
    <property type="molecule type" value="Genomic_DNA"/>
</dbReference>